<dbReference type="Proteomes" id="UP000829354">
    <property type="component" value="Chromosome X"/>
</dbReference>
<dbReference type="InterPro" id="IPR009071">
    <property type="entry name" value="HMG_box_dom"/>
</dbReference>
<dbReference type="InterPro" id="IPR058606">
    <property type="entry name" value="HTH_Cic_C"/>
</dbReference>
<dbReference type="InterPro" id="IPR036910">
    <property type="entry name" value="HMG_box_dom_sf"/>
</dbReference>
<keyword evidence="1" id="KW-0597">Phosphoprotein</keyword>
<feature type="compositionally biased region" description="Basic residues" evidence="7">
    <location>
        <begin position="542"/>
        <end position="553"/>
    </location>
</feature>
<feature type="domain" description="HMG box" evidence="8">
    <location>
        <begin position="899"/>
        <end position="967"/>
    </location>
</feature>
<sequence length="1496" mass="163164">MRSHVLVLSHLTQCLEVVRVLFRRTGSESVICASTSEQWSAASHAVHASGSLHIVLKIISMENQEGGSSQQIAAIPSLLHQQTLPSAAATAYRSHASESQDELSPTNSSQAPTPAGPISAFRFSSAFFNPDILRNLNIQKSSPPNQPTEDVTPPQASQSSSDTPTEPPPPHTVPSTSRPIVIHIAHPIPLALNNELLSNSNSAVVLGDWIGCRVLARVPPGVYQTGYVKQSSNNRNVLVQLDDGREARYENIIHEFNLTLVIADQAPTIAELTQVNANPLLAVRLPLERSESLYRTAQLVKPCVEKDAKYLVRVTGAPYASLVSRANIRLLRPPWYEDLMQKTSGTSTNPSSKSENGGRRISRENTSLLMTLQQQRSQYFQNVPSVSSPTSSNQVVALSPPAGTVTIIDPTTQPGSSNRESSSKTVSVDSDEEIPGSSNQDQSAEPSPNPAAPRSLFVNPSQDSEIFEGDSEGQTTSVFQNITAPVCATKAMLDQQRFKKGEIVTTQCGIRKKFNGKQWRRLCSKEGCNKESQRRGYCSRHLSLKSKPPHGHHLERGSPGNSKSDLFHPESSVFLQSPSSSRVPTTVNSTAFSGKINPLSAPSTLLSDKNLPPHFSIERAQQIQQQLMQLGNVRFENQFQQIQQLLMQQVPPGRRPDLPPMTQANNVFCPPLSLPNTSGLFNLNPALLSQLTAPLIQQHAQALLQQHMTAQNNQVNNNNIKQEIKEEEPDEDDDDIIGSDNVSYCQKTEERSDDDDDESSGGGGGGLASTGSTNPNGSSSNFAIHSAPTGQSNVAAPEDHNRTQKSNSRDSSAELTGYDMSDVLSVETNSAGPPSLPSQPSSASIGSSVNSAFRSPVKIEPKDDYEQLPIKEMIEVKREVFLKAKERRRSKTTTVIPRVRRPMNAFMLFSKRHRPLVHQENPNKDNRTVSKVLGQMWYSLTPAEKAEYHSLALLIKQAHYKANPDWRWSTKEKKKAKSESLHSTPIAVTPQKNKIFDFDFRQSDDLAKSFVDGTAMLSPMTPMTPGASVFRHLSSSRDPLQPAPSCFDFASLLSPSLSATSANTPSFSGSPALSSFSLDFERFRQGTNGRYPNVFNPAMMSSLVNSSTPLLPMYGSTPTADTSSFYSPTASAFRVLNPTISSLIGGFSSADSVTSPLLNITPTMTMKMAFPETASLLPQLQERFENVSFLDTIPILQNETPLVAPDAEVVAAALPSAPSSAPAAEPEPVPAAPVEEPVAVPTPSLLPTIVRPTPIPTAQFLAPTTPAFILQPTPAQLGMKRNKRPRPLEIDTDEGLSASKMFKRDDKQMDKVLDGVGFTTRFAQLPEFTPKIYSEIPSSPNLPTAAFKTPGEGTFFFGANFNAEAIAKGESLTPLSASTPVTPAVKSVPTTPMFGERSSMKKLLEERRKLVADFLREEGLFPDNDVIFKFQEDHEDVFPSRMALILKIREVRQRKMATNQGPLNCNSNLDTIIAAIFDKYPLDASCYTPTVNEITV</sequence>
<feature type="compositionally biased region" description="Basic and acidic residues" evidence="7">
    <location>
        <begin position="797"/>
        <end position="812"/>
    </location>
</feature>
<evidence type="ECO:0000256" key="1">
    <source>
        <dbReference type="ARBA" id="ARBA00022553"/>
    </source>
</evidence>
<dbReference type="Gene3D" id="1.10.30.10">
    <property type="entry name" value="High mobility group box domain"/>
    <property type="match status" value="1"/>
</dbReference>
<feature type="region of interest" description="Disordered" evidence="7">
    <location>
        <begin position="136"/>
        <end position="177"/>
    </location>
</feature>
<feature type="compositionally biased region" description="Polar residues" evidence="7">
    <location>
        <begin position="102"/>
        <end position="112"/>
    </location>
</feature>
<keyword evidence="5 6" id="KW-0539">Nucleus</keyword>
<protein>
    <recommendedName>
        <fullName evidence="8">HMG box domain-containing protein</fullName>
    </recommendedName>
</protein>
<feature type="region of interest" description="Disordered" evidence="7">
    <location>
        <begin position="542"/>
        <end position="568"/>
    </location>
</feature>
<dbReference type="GO" id="GO:0005634">
    <property type="term" value="C:nucleus"/>
    <property type="evidence" value="ECO:0007669"/>
    <property type="project" value="UniProtKB-UniRule"/>
</dbReference>
<dbReference type="InterPro" id="IPR058607">
    <property type="entry name" value="HMG-box_Cic-like"/>
</dbReference>
<dbReference type="PANTHER" id="PTHR13059">
    <property type="entry name" value="HMG-BOX TRANSCRIPTION FACTOR BBX"/>
    <property type="match status" value="1"/>
</dbReference>
<dbReference type="SMART" id="SM00398">
    <property type="entry name" value="HMG"/>
    <property type="match status" value="1"/>
</dbReference>
<dbReference type="InterPro" id="IPR052412">
    <property type="entry name" value="CC-Dev_Transcription_Reg"/>
</dbReference>
<gene>
    <name evidence="9" type="ORF">L5515_018445</name>
</gene>
<keyword evidence="4" id="KW-0804">Transcription</keyword>
<dbReference type="Pfam" id="PF16090">
    <property type="entry name" value="DUF4819"/>
    <property type="match status" value="1"/>
</dbReference>
<evidence type="ECO:0000256" key="4">
    <source>
        <dbReference type="ARBA" id="ARBA00023163"/>
    </source>
</evidence>
<dbReference type="GO" id="GO:0003677">
    <property type="term" value="F:DNA binding"/>
    <property type="evidence" value="ECO:0007669"/>
    <property type="project" value="UniProtKB-UniRule"/>
</dbReference>
<dbReference type="PROSITE" id="PS50118">
    <property type="entry name" value="HMG_BOX_2"/>
    <property type="match status" value="1"/>
</dbReference>
<evidence type="ECO:0000256" key="6">
    <source>
        <dbReference type="PROSITE-ProRule" id="PRU00267"/>
    </source>
</evidence>
<dbReference type="EMBL" id="CP092625">
    <property type="protein sequence ID" value="UMM42731.1"/>
    <property type="molecule type" value="Genomic_DNA"/>
</dbReference>
<evidence type="ECO:0000313" key="9">
    <source>
        <dbReference type="EMBL" id="UMM42731.1"/>
    </source>
</evidence>
<reference evidence="9 10" key="1">
    <citation type="submission" date="2022-04" db="EMBL/GenBank/DDBJ databases">
        <title>Chromosome-level reference genomes for two strains of Caenorhabditis briggsae: an improved platform for comparative genomics.</title>
        <authorList>
            <person name="Stevens L."/>
            <person name="Andersen E."/>
        </authorList>
    </citation>
    <scope>NUCLEOTIDE SEQUENCE [LARGE SCALE GENOMIC DNA]</scope>
    <source>
        <strain evidence="9">VX34</strain>
        <tissue evidence="9">Whole-organism</tissue>
    </source>
</reference>
<evidence type="ECO:0000256" key="3">
    <source>
        <dbReference type="ARBA" id="ARBA00023125"/>
    </source>
</evidence>
<feature type="compositionally biased region" description="Low complexity" evidence="7">
    <location>
        <begin position="830"/>
        <end position="851"/>
    </location>
</feature>
<dbReference type="Pfam" id="PF25981">
    <property type="entry name" value="HTH_Cic_C"/>
    <property type="match status" value="1"/>
</dbReference>
<evidence type="ECO:0000313" key="10">
    <source>
        <dbReference type="Proteomes" id="UP000829354"/>
    </source>
</evidence>
<dbReference type="SUPFAM" id="SSF47095">
    <property type="entry name" value="HMG-box"/>
    <property type="match status" value="1"/>
</dbReference>
<accession>A0AAE9FCC9</accession>
<evidence type="ECO:0000259" key="8">
    <source>
        <dbReference type="PROSITE" id="PS50118"/>
    </source>
</evidence>
<dbReference type="PANTHER" id="PTHR13059:SF13">
    <property type="entry name" value="PROTEIN CAPICUA HOMOLOG"/>
    <property type="match status" value="1"/>
</dbReference>
<feature type="compositionally biased region" description="Acidic residues" evidence="7">
    <location>
        <begin position="725"/>
        <end position="737"/>
    </location>
</feature>
<dbReference type="CDD" id="cd21990">
    <property type="entry name" value="HMG-box_CIC-like"/>
    <property type="match status" value="1"/>
</dbReference>
<organism evidence="9 10">
    <name type="scientific">Caenorhabditis briggsae</name>
    <dbReference type="NCBI Taxonomy" id="6238"/>
    <lineage>
        <taxon>Eukaryota</taxon>
        <taxon>Metazoa</taxon>
        <taxon>Ecdysozoa</taxon>
        <taxon>Nematoda</taxon>
        <taxon>Chromadorea</taxon>
        <taxon>Rhabditida</taxon>
        <taxon>Rhabditina</taxon>
        <taxon>Rhabditomorpha</taxon>
        <taxon>Rhabditoidea</taxon>
        <taxon>Rhabditidae</taxon>
        <taxon>Peloderinae</taxon>
        <taxon>Caenorhabditis</taxon>
    </lineage>
</organism>
<feature type="compositionally biased region" description="Polar residues" evidence="7">
    <location>
        <begin position="409"/>
        <end position="428"/>
    </location>
</feature>
<keyword evidence="10" id="KW-1185">Reference proteome</keyword>
<feature type="compositionally biased region" description="Polar residues" evidence="7">
    <location>
        <begin position="136"/>
        <end position="149"/>
    </location>
</feature>
<feature type="region of interest" description="Disordered" evidence="7">
    <location>
        <begin position="404"/>
        <end position="457"/>
    </location>
</feature>
<feature type="region of interest" description="Disordered" evidence="7">
    <location>
        <begin position="340"/>
        <end position="360"/>
    </location>
</feature>
<name>A0AAE9FCC9_CAEBR</name>
<evidence type="ECO:0000256" key="2">
    <source>
        <dbReference type="ARBA" id="ARBA00023015"/>
    </source>
</evidence>
<feature type="compositionally biased region" description="Low complexity" evidence="7">
    <location>
        <begin position="769"/>
        <end position="781"/>
    </location>
</feature>
<feature type="compositionally biased region" description="Polar residues" evidence="7">
    <location>
        <begin position="436"/>
        <end position="446"/>
    </location>
</feature>
<dbReference type="InterPro" id="IPR032147">
    <property type="entry name" value="Cic_dom"/>
</dbReference>
<feature type="region of interest" description="Disordered" evidence="7">
    <location>
        <begin position="725"/>
        <end position="851"/>
    </location>
</feature>
<evidence type="ECO:0000256" key="5">
    <source>
        <dbReference type="ARBA" id="ARBA00023242"/>
    </source>
</evidence>
<feature type="DNA-binding region" description="HMG box" evidence="6">
    <location>
        <begin position="899"/>
        <end position="967"/>
    </location>
</feature>
<keyword evidence="2" id="KW-0805">Transcription regulation</keyword>
<keyword evidence="3 6" id="KW-0238">DNA-binding</keyword>
<proteinExistence type="predicted"/>
<dbReference type="Pfam" id="PF00505">
    <property type="entry name" value="HMG_box"/>
    <property type="match status" value="1"/>
</dbReference>
<feature type="region of interest" description="Disordered" evidence="7">
    <location>
        <begin position="89"/>
        <end position="115"/>
    </location>
</feature>
<evidence type="ECO:0000256" key="7">
    <source>
        <dbReference type="SAM" id="MobiDB-lite"/>
    </source>
</evidence>
<feature type="compositionally biased region" description="Polar residues" evidence="7">
    <location>
        <begin position="341"/>
        <end position="355"/>
    </location>
</feature>